<dbReference type="InterPro" id="IPR000182">
    <property type="entry name" value="GNAT_dom"/>
</dbReference>
<dbReference type="InterPro" id="IPR016181">
    <property type="entry name" value="Acyl_CoA_acyltransferase"/>
</dbReference>
<dbReference type="OrthoDB" id="111868at2157"/>
<evidence type="ECO:0000259" key="1">
    <source>
        <dbReference type="PROSITE" id="PS51186"/>
    </source>
</evidence>
<dbReference type="Proteomes" id="UP000054387">
    <property type="component" value="Unassembled WGS sequence"/>
</dbReference>
<dbReference type="AlphaFoldDB" id="A0A0W1R6T9"/>
<sequence>MTRAKRTVKQVESEAERRDAFGVREAVFVDEQDVPEELEWDEYDDEAIHFVAYDGETAVGVARLRRVGDGDTVGDDDGEDGADAVGKLERVAVLESNRGEGWGKRLVVVAERVAREEGFAELRLHAQTHVESFYESLGYETTSDVFEEAGIPHVEMEKSL</sequence>
<dbReference type="EMBL" id="LOPU01000029">
    <property type="protein sequence ID" value="KTG09155.1"/>
    <property type="molecule type" value="Genomic_DNA"/>
</dbReference>
<dbReference type="GO" id="GO:0004343">
    <property type="term" value="F:glucosamine 6-phosphate N-acetyltransferase activity"/>
    <property type="evidence" value="ECO:0007669"/>
    <property type="project" value="TreeGrafter"/>
</dbReference>
<dbReference type="SUPFAM" id="SSF55729">
    <property type="entry name" value="Acyl-CoA N-acyltransferases (Nat)"/>
    <property type="match status" value="1"/>
</dbReference>
<organism evidence="2 3">
    <name type="scientific">Haloprofundus marisrubri</name>
    <dbReference type="NCBI Taxonomy" id="1514971"/>
    <lineage>
        <taxon>Archaea</taxon>
        <taxon>Methanobacteriati</taxon>
        <taxon>Methanobacteriota</taxon>
        <taxon>Stenosarchaea group</taxon>
        <taxon>Halobacteria</taxon>
        <taxon>Halobacteriales</taxon>
        <taxon>Haloferacaceae</taxon>
        <taxon>Haloprofundus</taxon>
    </lineage>
</organism>
<evidence type="ECO:0000313" key="3">
    <source>
        <dbReference type="Proteomes" id="UP000054387"/>
    </source>
</evidence>
<feature type="domain" description="N-acetyltransferase" evidence="1">
    <location>
        <begin position="6"/>
        <end position="160"/>
    </location>
</feature>
<dbReference type="PROSITE" id="PS51186">
    <property type="entry name" value="GNAT"/>
    <property type="match status" value="1"/>
</dbReference>
<name>A0A0W1R6T9_9EURY</name>
<dbReference type="RefSeq" id="WP_058582308.1">
    <property type="nucleotide sequence ID" value="NZ_LOPU01000029.1"/>
</dbReference>
<gene>
    <name evidence="2" type="ORF">AUR64_15280</name>
</gene>
<proteinExistence type="predicted"/>
<dbReference type="Gene3D" id="3.40.630.30">
    <property type="match status" value="1"/>
</dbReference>
<dbReference type="STRING" id="1514971.AUR64_15280"/>
<comment type="caution">
    <text evidence="2">The sequence shown here is derived from an EMBL/GenBank/DDBJ whole genome shotgun (WGS) entry which is preliminary data.</text>
</comment>
<dbReference type="CDD" id="cd04301">
    <property type="entry name" value="NAT_SF"/>
    <property type="match status" value="1"/>
</dbReference>
<protein>
    <submittedName>
        <fullName evidence="2">Acetyltransferase</fullName>
    </submittedName>
</protein>
<dbReference type="InterPro" id="IPR039143">
    <property type="entry name" value="GNPNAT1-like"/>
</dbReference>
<dbReference type="PANTHER" id="PTHR13355">
    <property type="entry name" value="GLUCOSAMINE 6-PHOSPHATE N-ACETYLTRANSFERASE"/>
    <property type="match status" value="1"/>
</dbReference>
<evidence type="ECO:0000313" key="2">
    <source>
        <dbReference type="EMBL" id="KTG09155.1"/>
    </source>
</evidence>
<keyword evidence="2" id="KW-0808">Transferase</keyword>
<dbReference type="PANTHER" id="PTHR13355:SF11">
    <property type="entry name" value="GLUCOSAMINE 6-PHOSPHATE N-ACETYLTRANSFERASE"/>
    <property type="match status" value="1"/>
</dbReference>
<dbReference type="Pfam" id="PF13673">
    <property type="entry name" value="Acetyltransf_10"/>
    <property type="match status" value="1"/>
</dbReference>
<accession>A0A0W1R6T9</accession>
<reference evidence="2 3" key="1">
    <citation type="submission" date="2015-12" db="EMBL/GenBank/DDBJ databases">
        <title>Haloprofundus marisrubri gen. nov., sp. nov., an extremely halophilic archaeon isolated from the Discovery deep brine-seawater interface in the Red Sea.</title>
        <authorList>
            <person name="Zhang G."/>
            <person name="Stingl U."/>
            <person name="Rashid M."/>
        </authorList>
    </citation>
    <scope>NUCLEOTIDE SEQUENCE [LARGE SCALE GENOMIC DNA]</scope>
    <source>
        <strain evidence="2 3">SB9</strain>
    </source>
</reference>
<keyword evidence="3" id="KW-1185">Reference proteome</keyword>